<gene>
    <name evidence="1" type="ORF">D477_001074</name>
</gene>
<keyword evidence="2" id="KW-1185">Reference proteome</keyword>
<evidence type="ECO:0000313" key="2">
    <source>
        <dbReference type="Proteomes" id="UP000010729"/>
    </source>
</evidence>
<sequence>MPSTSRLYGSWNYRIEIRDDEFFIFELSLKIFGLRTAFPDKVKYFFHFSPFRSKSHFIDNIIEVLNRGLLPVALLNSRHRIKGREQ</sequence>
<dbReference type="Proteomes" id="UP000010729">
    <property type="component" value="Unassembled WGS sequence"/>
</dbReference>
<dbReference type="AlphaFoldDB" id="N1VCM4"/>
<name>N1VCM4_9MICC</name>
<proteinExistence type="predicted"/>
<comment type="caution">
    <text evidence="1">The sequence shown here is derived from an EMBL/GenBank/DDBJ whole genome shotgun (WGS) entry which is preliminary data.</text>
</comment>
<reference evidence="1 2" key="1">
    <citation type="journal article" date="2013" name="Genome Announc.">
        <title>Draft Genome Sequence of Arthrobacter crystallopoietes Strain BAB-32, Revealing Genes for Bioremediation.</title>
        <authorList>
            <person name="Joshi M.N."/>
            <person name="Pandit A.S."/>
            <person name="Sharma A."/>
            <person name="Pandya R.V."/>
            <person name="Desai S.M."/>
            <person name="Saxena A.K."/>
            <person name="Bagatharia S.B."/>
        </authorList>
    </citation>
    <scope>NUCLEOTIDE SEQUENCE [LARGE SCALE GENOMIC DNA]</scope>
    <source>
        <strain evidence="1 2">BAB-32</strain>
    </source>
</reference>
<accession>N1VCM4</accession>
<dbReference type="EMBL" id="ANPE02000039">
    <property type="protein sequence ID" value="EMY36053.1"/>
    <property type="molecule type" value="Genomic_DNA"/>
</dbReference>
<evidence type="ECO:0000313" key="1">
    <source>
        <dbReference type="EMBL" id="EMY36053.1"/>
    </source>
</evidence>
<organism evidence="1 2">
    <name type="scientific">Arthrobacter crystallopoietes BAB-32</name>
    <dbReference type="NCBI Taxonomy" id="1246476"/>
    <lineage>
        <taxon>Bacteria</taxon>
        <taxon>Bacillati</taxon>
        <taxon>Actinomycetota</taxon>
        <taxon>Actinomycetes</taxon>
        <taxon>Micrococcales</taxon>
        <taxon>Micrococcaceae</taxon>
        <taxon>Crystallibacter</taxon>
    </lineage>
</organism>
<protein>
    <submittedName>
        <fullName evidence="1">Uncharacterized protein</fullName>
    </submittedName>
</protein>